<feature type="domain" description="PBP" evidence="2">
    <location>
        <begin position="3"/>
        <end position="235"/>
    </location>
</feature>
<keyword evidence="4" id="KW-1185">Reference proteome</keyword>
<dbReference type="InterPro" id="IPR024370">
    <property type="entry name" value="PBP_domain"/>
</dbReference>
<evidence type="ECO:0000259" key="2">
    <source>
        <dbReference type="Pfam" id="PF12849"/>
    </source>
</evidence>
<dbReference type="EC" id="3.1.3.1" evidence="3"/>
<dbReference type="InParanoid" id="B9TI12"/>
<reference evidence="4" key="1">
    <citation type="journal article" date="2010" name="Nat. Biotechnol.">
        <title>Draft genome sequence of the oilseed species Ricinus communis.</title>
        <authorList>
            <person name="Chan A.P."/>
            <person name="Crabtree J."/>
            <person name="Zhao Q."/>
            <person name="Lorenzi H."/>
            <person name="Orvis J."/>
            <person name="Puiu D."/>
            <person name="Melake-Berhan A."/>
            <person name="Jones K.M."/>
            <person name="Redman J."/>
            <person name="Chen G."/>
            <person name="Cahoon E.B."/>
            <person name="Gedil M."/>
            <person name="Stanke M."/>
            <person name="Haas B.J."/>
            <person name="Wortman J.R."/>
            <person name="Fraser-Liggett C.M."/>
            <person name="Ravel J."/>
            <person name="Rabinowicz P.D."/>
        </authorList>
    </citation>
    <scope>NUCLEOTIDE SEQUENCE [LARGE SCALE GENOMIC DNA]</scope>
    <source>
        <strain evidence="4">cv. Hale</strain>
    </source>
</reference>
<dbReference type="PANTHER" id="PTHR42996:SF1">
    <property type="entry name" value="PHOSPHATE-BINDING PROTEIN PSTS"/>
    <property type="match status" value="1"/>
</dbReference>
<evidence type="ECO:0000313" key="3">
    <source>
        <dbReference type="EMBL" id="EEF24501.1"/>
    </source>
</evidence>
<keyword evidence="3" id="KW-0378">Hydrolase</keyword>
<dbReference type="SUPFAM" id="SSF53850">
    <property type="entry name" value="Periplasmic binding protein-like II"/>
    <property type="match status" value="1"/>
</dbReference>
<evidence type="ECO:0000313" key="4">
    <source>
        <dbReference type="Proteomes" id="UP000008311"/>
    </source>
</evidence>
<protein>
    <submittedName>
        <fullName evidence="3">Alkaline phosphatase L, putative</fullName>
        <ecNumber evidence="3">3.1.3.1</ecNumber>
    </submittedName>
</protein>
<dbReference type="AlphaFoldDB" id="B9TI12"/>
<sequence length="287" mass="29468">IPAVATPVLLGYKETGVTALNLTTEQVCRVYAYDANFRTWDKVATVADDGANGSTNPIQVVFRTDTSGTTELLSRFLNAACGPYLPAGKSFTISNNFKTVVASAQSLTAADDANGDGLPDAWVGATGSSGVSSALATDHRLGYVSPDPVYTGSSNSNVARINTFLPTAASIQSAISAITPPATALARANPLNWVPAYAVPTGAYPIYGTTNLVLGQCYAGGIGAGTSAAAVKDFVTKLNNGTYDSKIASHNFVKLPANWNTAIQQAFLTSGSTLEIGATSVCAGIGR</sequence>
<dbReference type="GO" id="GO:0006817">
    <property type="term" value="P:phosphate ion transport"/>
    <property type="evidence" value="ECO:0000318"/>
    <property type="project" value="GO_Central"/>
</dbReference>
<dbReference type="Proteomes" id="UP000008311">
    <property type="component" value="Unassembled WGS sequence"/>
</dbReference>
<dbReference type="Gene3D" id="3.40.190.10">
    <property type="entry name" value="Periplasmic binding protein-like II"/>
    <property type="match status" value="1"/>
</dbReference>
<dbReference type="EMBL" id="EQ982060">
    <property type="protein sequence ID" value="EEF24501.1"/>
    <property type="molecule type" value="Genomic_DNA"/>
</dbReference>
<dbReference type="Pfam" id="PF12849">
    <property type="entry name" value="PBP_like_2"/>
    <property type="match status" value="1"/>
</dbReference>
<dbReference type="GO" id="GO:0004035">
    <property type="term" value="F:alkaline phosphatase activity"/>
    <property type="evidence" value="ECO:0007669"/>
    <property type="project" value="UniProtKB-EC"/>
</dbReference>
<evidence type="ECO:0000256" key="1">
    <source>
        <dbReference type="ARBA" id="ARBA00008725"/>
    </source>
</evidence>
<proteinExistence type="inferred from homology"/>
<organism evidence="3 4">
    <name type="scientific">Ricinus communis</name>
    <name type="common">Castor bean</name>
    <dbReference type="NCBI Taxonomy" id="3988"/>
    <lineage>
        <taxon>Eukaryota</taxon>
        <taxon>Viridiplantae</taxon>
        <taxon>Streptophyta</taxon>
        <taxon>Embryophyta</taxon>
        <taxon>Tracheophyta</taxon>
        <taxon>Spermatophyta</taxon>
        <taxon>Magnoliopsida</taxon>
        <taxon>eudicotyledons</taxon>
        <taxon>Gunneridae</taxon>
        <taxon>Pentapetalae</taxon>
        <taxon>rosids</taxon>
        <taxon>fabids</taxon>
        <taxon>Malpighiales</taxon>
        <taxon>Euphorbiaceae</taxon>
        <taxon>Acalyphoideae</taxon>
        <taxon>Acalypheae</taxon>
        <taxon>Ricinus</taxon>
    </lineage>
</organism>
<feature type="non-terminal residue" evidence="3">
    <location>
        <position position="1"/>
    </location>
</feature>
<dbReference type="InterPro" id="IPR050962">
    <property type="entry name" value="Phosphate-bind_PstS"/>
</dbReference>
<gene>
    <name evidence="3" type="ORF">RCOM_1830800</name>
</gene>
<dbReference type="PANTHER" id="PTHR42996">
    <property type="entry name" value="PHOSPHATE-BINDING PROTEIN PSTS"/>
    <property type="match status" value="1"/>
</dbReference>
<comment type="similarity">
    <text evidence="1">Belongs to the PstS family.</text>
</comment>
<name>B9TI12_RICCO</name>
<accession>B9TI12</accession>